<dbReference type="Proteomes" id="UP001355206">
    <property type="component" value="Unassembled WGS sequence"/>
</dbReference>
<dbReference type="InterPro" id="IPR011944">
    <property type="entry name" value="Steroid_delta5-4_isomerase"/>
</dbReference>
<evidence type="ECO:0000313" key="3">
    <source>
        <dbReference type="Proteomes" id="UP001355206"/>
    </source>
</evidence>
<dbReference type="Gene3D" id="3.10.450.50">
    <property type="match status" value="1"/>
</dbReference>
<sequence>MLRPHALPATLFAVALMTPSLCRSETLQADAQSVASKWDAAYNGGDMDTLAKLYAPDAIVVTKGGAQTSDGIQKFFAGLKAKGWDEHKTTVKSALPKDNLLIVSGRWEMTGPGDGGAKKKFEGNWVNVLEKRDGVWRTVLHTWN</sequence>
<protein>
    <submittedName>
        <fullName evidence="2">DUF4440 domain-containing protein</fullName>
    </submittedName>
</protein>
<dbReference type="SUPFAM" id="SSF54427">
    <property type="entry name" value="NTF2-like"/>
    <property type="match status" value="1"/>
</dbReference>
<dbReference type="InterPro" id="IPR032710">
    <property type="entry name" value="NTF2-like_dom_sf"/>
</dbReference>
<comment type="caution">
    <text evidence="2">The sequence shown here is derived from an EMBL/GenBank/DDBJ whole genome shotgun (WGS) entry which is preliminary data.</text>
</comment>
<accession>A0ABU7TRR0</accession>
<name>A0ABU7TRR0_9HYPH</name>
<dbReference type="Pfam" id="PF14534">
    <property type="entry name" value="DUF4440"/>
    <property type="match status" value="1"/>
</dbReference>
<evidence type="ECO:0000259" key="1">
    <source>
        <dbReference type="Pfam" id="PF14534"/>
    </source>
</evidence>
<dbReference type="EMBL" id="MLCA01000010">
    <property type="protein sequence ID" value="MEE7492411.1"/>
    <property type="molecule type" value="Genomic_DNA"/>
</dbReference>
<organism evidence="2 3">
    <name type="scientific">Methylobacterium oryzae</name>
    <dbReference type="NCBI Taxonomy" id="334852"/>
    <lineage>
        <taxon>Bacteria</taxon>
        <taxon>Pseudomonadati</taxon>
        <taxon>Pseudomonadota</taxon>
        <taxon>Alphaproteobacteria</taxon>
        <taxon>Hyphomicrobiales</taxon>
        <taxon>Methylobacteriaceae</taxon>
        <taxon>Methylobacterium</taxon>
    </lineage>
</organism>
<feature type="domain" description="DUF4440" evidence="1">
    <location>
        <begin position="34"/>
        <end position="137"/>
    </location>
</feature>
<proteinExistence type="predicted"/>
<keyword evidence="3" id="KW-1185">Reference proteome</keyword>
<dbReference type="NCBIfam" id="TIGR02246">
    <property type="entry name" value="SgcJ/EcaC family oxidoreductase"/>
    <property type="match status" value="1"/>
</dbReference>
<reference evidence="2 3" key="1">
    <citation type="journal article" date="2012" name="Genet. Mol. Biol.">
        <title>Analysis of 16S rRNA and mxaF genes revealing insights into Methylobacterium niche-specific plant association.</title>
        <authorList>
            <person name="Dourado M.N."/>
            <person name="Andreote F.D."/>
            <person name="Dini-Andreote F."/>
            <person name="Conti R."/>
            <person name="Araujo J.M."/>
            <person name="Araujo W.L."/>
        </authorList>
    </citation>
    <scope>NUCLEOTIDE SEQUENCE [LARGE SCALE GENOMIC DNA]</scope>
    <source>
        <strain evidence="2 3">TC3-10</strain>
    </source>
</reference>
<dbReference type="InterPro" id="IPR027843">
    <property type="entry name" value="DUF4440"/>
</dbReference>
<evidence type="ECO:0000313" key="2">
    <source>
        <dbReference type="EMBL" id="MEE7492411.1"/>
    </source>
</evidence>
<gene>
    <name evidence="2" type="ORF">MOTC310_18790</name>
</gene>
<dbReference type="RefSeq" id="WP_331294744.1">
    <property type="nucleotide sequence ID" value="NZ_MLBR01000028.1"/>
</dbReference>